<evidence type="ECO:0000313" key="3">
    <source>
        <dbReference type="EMBL" id="RKX67918.1"/>
    </source>
</evidence>
<accession>A0A660SAU4</accession>
<dbReference type="AlphaFoldDB" id="A0A660SAU4"/>
<dbReference type="Pfam" id="PF13439">
    <property type="entry name" value="Glyco_transf_4"/>
    <property type="match status" value="1"/>
</dbReference>
<feature type="domain" description="Glycosyl transferase family 1" evidence="1">
    <location>
        <begin position="195"/>
        <end position="367"/>
    </location>
</feature>
<name>A0A660SAU4_UNCT6</name>
<evidence type="ECO:0000313" key="4">
    <source>
        <dbReference type="Proteomes" id="UP000282321"/>
    </source>
</evidence>
<dbReference type="GO" id="GO:0016757">
    <property type="term" value="F:glycosyltransferase activity"/>
    <property type="evidence" value="ECO:0007669"/>
    <property type="project" value="InterPro"/>
</dbReference>
<dbReference type="PANTHER" id="PTHR12526">
    <property type="entry name" value="GLYCOSYLTRANSFERASE"/>
    <property type="match status" value="1"/>
</dbReference>
<dbReference type="SUPFAM" id="SSF53756">
    <property type="entry name" value="UDP-Glycosyltransferase/glycogen phosphorylase"/>
    <property type="match status" value="1"/>
</dbReference>
<feature type="non-terminal residue" evidence="3">
    <location>
        <position position="444"/>
    </location>
</feature>
<dbReference type="Gene3D" id="3.40.50.2000">
    <property type="entry name" value="Glycogen Phosphorylase B"/>
    <property type="match status" value="2"/>
</dbReference>
<proteinExistence type="predicted"/>
<organism evidence="3 4">
    <name type="scientific">candidate division TA06 bacterium</name>
    <dbReference type="NCBI Taxonomy" id="2250710"/>
    <lineage>
        <taxon>Bacteria</taxon>
        <taxon>Bacteria division TA06</taxon>
    </lineage>
</organism>
<evidence type="ECO:0000259" key="2">
    <source>
        <dbReference type="Pfam" id="PF13439"/>
    </source>
</evidence>
<feature type="domain" description="Glycosyltransferase subfamily 4-like N-terminal" evidence="2">
    <location>
        <begin position="88"/>
        <end position="178"/>
    </location>
</feature>
<protein>
    <submittedName>
        <fullName evidence="3">Glycosyl transferase family 1</fullName>
    </submittedName>
</protein>
<dbReference type="InterPro" id="IPR001296">
    <property type="entry name" value="Glyco_trans_1"/>
</dbReference>
<gene>
    <name evidence="3" type="ORF">DRP44_00880</name>
</gene>
<comment type="caution">
    <text evidence="3">The sequence shown here is derived from an EMBL/GenBank/DDBJ whole genome shotgun (WGS) entry which is preliminary data.</text>
</comment>
<dbReference type="CDD" id="cd03822">
    <property type="entry name" value="GT4_mannosyltransferase-like"/>
    <property type="match status" value="1"/>
</dbReference>
<dbReference type="EMBL" id="QNBC01000006">
    <property type="protein sequence ID" value="RKX67918.1"/>
    <property type="molecule type" value="Genomic_DNA"/>
</dbReference>
<dbReference type="Proteomes" id="UP000282321">
    <property type="component" value="Unassembled WGS sequence"/>
</dbReference>
<dbReference type="Pfam" id="PF00534">
    <property type="entry name" value="Glycos_transf_1"/>
    <property type="match status" value="1"/>
</dbReference>
<sequence length="444" mass="50729">METKKRRKNFIKNSIYFIGNYLPRKCGIATFTTDLATAIGKYGHVKINAVAMNDTIEGYNYPNTVKFEIYQNDQLKYSEAGDFINIANPEIVNLQHEFGIFGGVAGNYISILLKKLNMPVITTLHTILKNPNEDYKKSYHDLFKYSDRVVVLSKKALQMCKEIYGLSDDEVVYIPHGIPDIPFVDTSFYKDEFHLSGKKIIMTFGLINPGKGIEYVIKALPEVKKKFPNIVYIVLGTTHPNIKKISGEEYRLSLKKLAEDLNVENNVIFLNRFVSLEDLTKFLMASDIYITPYLNEEQIVSGTLAYALGAGKAIISTPYWYAVELLDDDRGKIVDFKDSNSIAKAILEYLEDDVSMNLARKKAYQYGRSMIWKNVAGAYLDVFYDVLKRRNITTIVGRDKKRIMKTNYPEPTLKHLIRMTDDTGLLQHSFGSIPDRKHGYCLDD</sequence>
<evidence type="ECO:0000259" key="1">
    <source>
        <dbReference type="Pfam" id="PF00534"/>
    </source>
</evidence>
<dbReference type="InterPro" id="IPR028098">
    <property type="entry name" value="Glyco_trans_4-like_N"/>
</dbReference>
<dbReference type="PANTHER" id="PTHR12526:SF572">
    <property type="entry name" value="BLL5144 PROTEIN"/>
    <property type="match status" value="1"/>
</dbReference>
<reference evidence="3 4" key="1">
    <citation type="submission" date="2018-06" db="EMBL/GenBank/DDBJ databases">
        <title>Extensive metabolic versatility and redundancy in microbially diverse, dynamic hydrothermal sediments.</title>
        <authorList>
            <person name="Dombrowski N."/>
            <person name="Teske A."/>
            <person name="Baker B.J."/>
        </authorList>
    </citation>
    <scope>NUCLEOTIDE SEQUENCE [LARGE SCALE GENOMIC DNA]</scope>
    <source>
        <strain evidence="3">B35_G9</strain>
    </source>
</reference>
<keyword evidence="3" id="KW-0808">Transferase</keyword>